<protein>
    <submittedName>
        <fullName evidence="3">Ovule protein</fullName>
    </submittedName>
</protein>
<feature type="transmembrane region" description="Helical" evidence="1">
    <location>
        <begin position="52"/>
        <end position="75"/>
    </location>
</feature>
<keyword evidence="2" id="KW-1185">Reference proteome</keyword>
<evidence type="ECO:0000256" key="1">
    <source>
        <dbReference type="SAM" id="Phobius"/>
    </source>
</evidence>
<name>A0A1I7TKT1_9PELO</name>
<evidence type="ECO:0000313" key="3">
    <source>
        <dbReference type="WBParaSite" id="Csp11.Scaffold627.g6895.t1"/>
    </source>
</evidence>
<accession>A0A1I7TKT1</accession>
<sequence>MRRTLLTIPYSTSSFVPLGSLILLILILFDAFSFTFNPNLFTSKLGGKKPVALLLLLLLLLFNKLTFPFCSYCLLSVL</sequence>
<organism evidence="2 3">
    <name type="scientific">Caenorhabditis tropicalis</name>
    <dbReference type="NCBI Taxonomy" id="1561998"/>
    <lineage>
        <taxon>Eukaryota</taxon>
        <taxon>Metazoa</taxon>
        <taxon>Ecdysozoa</taxon>
        <taxon>Nematoda</taxon>
        <taxon>Chromadorea</taxon>
        <taxon>Rhabditida</taxon>
        <taxon>Rhabditina</taxon>
        <taxon>Rhabditomorpha</taxon>
        <taxon>Rhabditoidea</taxon>
        <taxon>Rhabditidae</taxon>
        <taxon>Peloderinae</taxon>
        <taxon>Caenorhabditis</taxon>
    </lineage>
</organism>
<keyword evidence="1" id="KW-0812">Transmembrane</keyword>
<feature type="transmembrane region" description="Helical" evidence="1">
    <location>
        <begin position="12"/>
        <end position="32"/>
    </location>
</feature>
<keyword evidence="1" id="KW-1133">Transmembrane helix</keyword>
<dbReference type="WBParaSite" id="Csp11.Scaffold627.g6895.t1">
    <property type="protein sequence ID" value="Csp11.Scaffold627.g6895.t1"/>
    <property type="gene ID" value="Csp11.Scaffold627.g6895"/>
</dbReference>
<proteinExistence type="predicted"/>
<evidence type="ECO:0000313" key="2">
    <source>
        <dbReference type="Proteomes" id="UP000095282"/>
    </source>
</evidence>
<reference evidence="3" key="1">
    <citation type="submission" date="2016-11" db="UniProtKB">
        <authorList>
            <consortium name="WormBaseParasite"/>
        </authorList>
    </citation>
    <scope>IDENTIFICATION</scope>
</reference>
<keyword evidence="1" id="KW-0472">Membrane</keyword>
<dbReference type="AlphaFoldDB" id="A0A1I7TKT1"/>
<dbReference type="Proteomes" id="UP000095282">
    <property type="component" value="Unplaced"/>
</dbReference>